<comment type="caution">
    <text evidence="1">The sequence shown here is derived from an EMBL/GenBank/DDBJ whole genome shotgun (WGS) entry which is preliminary data.</text>
</comment>
<evidence type="ECO:0000313" key="1">
    <source>
        <dbReference type="EMBL" id="TYZ10028.1"/>
    </source>
</evidence>
<keyword evidence="2" id="KW-1185">Reference proteome</keyword>
<dbReference type="AlphaFoldDB" id="A0A5D6V510"/>
<dbReference type="EMBL" id="VTHL01000008">
    <property type="protein sequence ID" value="TYZ10028.1"/>
    <property type="molecule type" value="Genomic_DNA"/>
</dbReference>
<protein>
    <submittedName>
        <fullName evidence="1">Uncharacterized protein</fullName>
    </submittedName>
</protein>
<proteinExistence type="predicted"/>
<organism evidence="1 2">
    <name type="scientific">Hymenobacter lutimineralis</name>
    <dbReference type="NCBI Taxonomy" id="2606448"/>
    <lineage>
        <taxon>Bacteria</taxon>
        <taxon>Pseudomonadati</taxon>
        <taxon>Bacteroidota</taxon>
        <taxon>Cytophagia</taxon>
        <taxon>Cytophagales</taxon>
        <taxon>Hymenobacteraceae</taxon>
        <taxon>Hymenobacter</taxon>
    </lineage>
</organism>
<name>A0A5D6V510_9BACT</name>
<dbReference type="RefSeq" id="WP_149070703.1">
    <property type="nucleotide sequence ID" value="NZ_VTHL01000008.1"/>
</dbReference>
<accession>A0A5D6V510</accession>
<gene>
    <name evidence="1" type="ORF">FY528_09175</name>
</gene>
<sequence>MPLLSRVSRVTAFRREYQQLPLLSIARQLMDCPAPVSVAQFPRFDCGAQGEGRSGFAQEGCFAGPGAAFQTLDVWPYATLRGGTAAQGKAAQQRVLRTVLQTNTGFRFHFGRGADGRWRLLYLDLRVPCSA</sequence>
<dbReference type="Proteomes" id="UP000322791">
    <property type="component" value="Unassembled WGS sequence"/>
</dbReference>
<reference evidence="1 2" key="1">
    <citation type="submission" date="2019-08" db="EMBL/GenBank/DDBJ databases">
        <authorList>
            <person name="Seo M.-J."/>
        </authorList>
    </citation>
    <scope>NUCLEOTIDE SEQUENCE [LARGE SCALE GENOMIC DNA]</scope>
    <source>
        <strain evidence="1 2">KIGAM108</strain>
    </source>
</reference>
<evidence type="ECO:0000313" key="2">
    <source>
        <dbReference type="Proteomes" id="UP000322791"/>
    </source>
</evidence>